<keyword evidence="2" id="KW-0812">Transmembrane</keyword>
<gene>
    <name evidence="3" type="ORF">BH720_22010</name>
</gene>
<evidence type="ECO:0000256" key="2">
    <source>
        <dbReference type="SAM" id="Phobius"/>
    </source>
</evidence>
<keyword evidence="2" id="KW-1133">Transmembrane helix</keyword>
<sequence length="484" mass="55527">MQNLREMNRQFWRRDRLVIALAFLFLLRGSISSWYRLPQIPLAAFSIQSMSLEVGRILALGSAIACFFLIFKSLNLHRFRLGFYAGLVIVLLFPFWINLTLPNVSLLAATYADQDYRVSRYVEEKIPEIQSQWKQNILLARSVPIRSVFGLKIEDSRFFQMSSWDKVWLEGFGYHNAFFTFIGKGWSVTSGGLVLAIIGLYLAEEPNQRTPAFLQDWWRILPGVSLILATLLFYLLSINLLNHRLDTLFAQGAYRPVIELSRSLTQWYPPVQGDEAFLKRWGEASYYSGEPDTSLVAFVKGLERDRLGDFAQSAAYYQQALNLNPQQFLIREYLATALINQGVDYFKDSDRPQLPKRPTTSSFPYKSDFLDSPQAVEQPNITRPAGAIQHFEEALSVFPGHLEALYDLMLARAVNGEFSASADAAQQIIQLQKSFQQPNAALLGQAYLHLTWADYHQGDFNRAWQRYRQSTDPKTWKQPIEESP</sequence>
<feature type="transmembrane region" description="Helical" evidence="2">
    <location>
        <begin position="216"/>
        <end position="236"/>
    </location>
</feature>
<proteinExistence type="predicted"/>
<name>A0A1E5QEI8_9CYAN</name>
<accession>A0A1E5QEI8</accession>
<dbReference type="RefSeq" id="WP_069969376.1">
    <property type="nucleotide sequence ID" value="NZ_CM124774.1"/>
</dbReference>
<dbReference type="PROSITE" id="PS50005">
    <property type="entry name" value="TPR"/>
    <property type="match status" value="1"/>
</dbReference>
<feature type="transmembrane region" description="Helical" evidence="2">
    <location>
        <begin position="185"/>
        <end position="204"/>
    </location>
</feature>
<feature type="transmembrane region" description="Helical" evidence="2">
    <location>
        <begin position="56"/>
        <end position="74"/>
    </location>
</feature>
<comment type="caution">
    <text evidence="3">The sequence shown here is derived from an EMBL/GenBank/DDBJ whole genome shotgun (WGS) entry which is preliminary data.</text>
</comment>
<dbReference type="InterPro" id="IPR019734">
    <property type="entry name" value="TPR_rpt"/>
</dbReference>
<evidence type="ECO:0000256" key="1">
    <source>
        <dbReference type="PROSITE-ProRule" id="PRU00339"/>
    </source>
</evidence>
<keyword evidence="2" id="KW-0472">Membrane</keyword>
<dbReference type="AlphaFoldDB" id="A0A1E5QEI8"/>
<dbReference type="InterPro" id="IPR011990">
    <property type="entry name" value="TPR-like_helical_dom_sf"/>
</dbReference>
<feature type="transmembrane region" description="Helical" evidence="2">
    <location>
        <begin position="81"/>
        <end position="97"/>
    </location>
</feature>
<dbReference type="OrthoDB" id="530558at2"/>
<dbReference type="EMBL" id="MJGC01000102">
    <property type="protein sequence ID" value="OEJ73004.1"/>
    <property type="molecule type" value="Genomic_DNA"/>
</dbReference>
<dbReference type="SUPFAM" id="SSF48452">
    <property type="entry name" value="TPR-like"/>
    <property type="match status" value="1"/>
</dbReference>
<dbReference type="STRING" id="1781255.BH720_22010"/>
<dbReference type="Gene3D" id="1.25.40.10">
    <property type="entry name" value="Tetratricopeptide repeat domain"/>
    <property type="match status" value="1"/>
</dbReference>
<reference evidence="3" key="1">
    <citation type="submission" date="2016-09" db="EMBL/GenBank/DDBJ databases">
        <title>Draft genome of thermotolerant cyanobacterium Desertifilum sp. strain IPPAS B-1220.</title>
        <authorList>
            <person name="Sinetova M.A."/>
            <person name="Bolakhan K."/>
            <person name="Zayadan B.K."/>
            <person name="Mironov K.S."/>
            <person name="Ustinova V."/>
            <person name="Kupriyanova E.V."/>
            <person name="Sidorov R.A."/>
            <person name="Skrypnik A.N."/>
            <person name="Gogoleva N.E."/>
            <person name="Gogolev Y.V."/>
            <person name="Los D.A."/>
        </authorList>
    </citation>
    <scope>NUCLEOTIDE SEQUENCE [LARGE SCALE GENOMIC DNA]</scope>
    <source>
        <strain evidence="3">IPPAS B-1220</strain>
    </source>
</reference>
<evidence type="ECO:0000313" key="3">
    <source>
        <dbReference type="EMBL" id="OEJ73004.1"/>
    </source>
</evidence>
<keyword evidence="1" id="KW-0802">TPR repeat</keyword>
<evidence type="ECO:0008006" key="4">
    <source>
        <dbReference type="Google" id="ProtNLM"/>
    </source>
</evidence>
<protein>
    <recommendedName>
        <fullName evidence="4">Tetratricopeptide repeat protein</fullName>
    </recommendedName>
</protein>
<feature type="repeat" description="TPR" evidence="1">
    <location>
        <begin position="294"/>
        <end position="327"/>
    </location>
</feature>
<organism evidence="3">
    <name type="scientific">Desertifilum tharense IPPAS B-1220</name>
    <dbReference type="NCBI Taxonomy" id="1781255"/>
    <lineage>
        <taxon>Bacteria</taxon>
        <taxon>Bacillati</taxon>
        <taxon>Cyanobacteriota</taxon>
        <taxon>Cyanophyceae</taxon>
        <taxon>Desertifilales</taxon>
        <taxon>Desertifilaceae</taxon>
        <taxon>Desertifilum</taxon>
    </lineage>
</organism>